<dbReference type="Proteomes" id="UP000537825">
    <property type="component" value="Unassembled WGS sequence"/>
</dbReference>
<keyword evidence="3" id="KW-1185">Reference proteome</keyword>
<feature type="region of interest" description="Disordered" evidence="1">
    <location>
        <begin position="1"/>
        <end position="35"/>
    </location>
</feature>
<gene>
    <name evidence="2" type="ORF">GTZ93_33750</name>
</gene>
<comment type="caution">
    <text evidence="2">The sequence shown here is derived from an EMBL/GenBank/DDBJ whole genome shotgun (WGS) entry which is preliminary data.</text>
</comment>
<dbReference type="RefSeq" id="WP_120595906.1">
    <property type="nucleotide sequence ID" value="NZ_CBCSLE010000011.1"/>
</dbReference>
<accession>A0A7Y1RQ25</accession>
<evidence type="ECO:0000313" key="3">
    <source>
        <dbReference type="Proteomes" id="UP000537825"/>
    </source>
</evidence>
<sequence length="171" mass="19455">MAEDRDPQRRSGAPQDEEHAEERRELSIEERRARRSAMRASQTYARFIDHLCDRGGMSPSVAQQAAVSVLCGLEQRIQAEESLDLEAQLPRRLTEMLHRCERHDADPRPSKFGRDELLKLVGEDLALNPDAVEPVVRAVMDAVRHQISEGEAEDVSAQLPEDIRHLWLPTM</sequence>
<name>A0A7Y1RQ25_9BACT</name>
<dbReference type="InterPro" id="IPR018727">
    <property type="entry name" value="DUF2267"/>
</dbReference>
<evidence type="ECO:0000313" key="2">
    <source>
        <dbReference type="EMBL" id="NBC44778.1"/>
    </source>
</evidence>
<reference evidence="2 3" key="1">
    <citation type="submission" date="2020-01" db="EMBL/GenBank/DDBJ databases">
        <title>The draft genome sequence of Corallococcus exiguus DSM 14696.</title>
        <authorList>
            <person name="Zhang X."/>
            <person name="Zhu H."/>
        </authorList>
    </citation>
    <scope>NUCLEOTIDE SEQUENCE [LARGE SCALE GENOMIC DNA]</scope>
    <source>
        <strain evidence="2 3">DSM 14696</strain>
    </source>
</reference>
<protein>
    <submittedName>
        <fullName evidence="2">DUF2267 domain-containing protein</fullName>
    </submittedName>
</protein>
<dbReference type="Pfam" id="PF10025">
    <property type="entry name" value="DUF2267"/>
    <property type="match status" value="1"/>
</dbReference>
<dbReference type="EMBL" id="JAAAPK010000011">
    <property type="protein sequence ID" value="NBC44778.1"/>
    <property type="molecule type" value="Genomic_DNA"/>
</dbReference>
<evidence type="ECO:0000256" key="1">
    <source>
        <dbReference type="SAM" id="MobiDB-lite"/>
    </source>
</evidence>
<dbReference type="AlphaFoldDB" id="A0A7Y1RQ25"/>
<feature type="compositionally biased region" description="Basic and acidic residues" evidence="1">
    <location>
        <begin position="16"/>
        <end position="32"/>
    </location>
</feature>
<organism evidence="2 3">
    <name type="scientific">Corallococcus exiguus</name>
    <dbReference type="NCBI Taxonomy" id="83462"/>
    <lineage>
        <taxon>Bacteria</taxon>
        <taxon>Pseudomonadati</taxon>
        <taxon>Myxococcota</taxon>
        <taxon>Myxococcia</taxon>
        <taxon>Myxococcales</taxon>
        <taxon>Cystobacterineae</taxon>
        <taxon>Myxococcaceae</taxon>
        <taxon>Corallococcus</taxon>
    </lineage>
</organism>
<dbReference type="Gene3D" id="1.10.490.110">
    <property type="entry name" value="Uncharacterized conserved protein DUF2267"/>
    <property type="match status" value="1"/>
</dbReference>
<proteinExistence type="predicted"/>
<dbReference type="InterPro" id="IPR038282">
    <property type="entry name" value="DUF2267_sf"/>
</dbReference>